<evidence type="ECO:0000256" key="2">
    <source>
        <dbReference type="SAM" id="MobiDB-lite"/>
    </source>
</evidence>
<dbReference type="KEGG" id="ypi:YpsIP31758_B0040"/>
<dbReference type="Proteomes" id="UP000002412">
    <property type="component" value="Plasmid p_153kb"/>
</dbReference>
<evidence type="ECO:0000313" key="3">
    <source>
        <dbReference type="EMBL" id="ABS45657.1"/>
    </source>
</evidence>
<keyword evidence="3" id="KW-0614">Plasmid</keyword>
<dbReference type="AlphaFoldDB" id="A0A0U1QTE8"/>
<proteinExistence type="predicted"/>
<dbReference type="RefSeq" id="WP_011988501.1">
    <property type="nucleotide sequence ID" value="NC_009705.1"/>
</dbReference>
<dbReference type="HOGENOM" id="CLU_1432809_0_0_6"/>
<sequence>MNKLEELKAKKPDDLKSGSSIEAGYVTDNNSGGFFVVECNNCGEVFPSQQLDGGGAIADTGDYDDAYCPHCNAVDPDECYNAGLVWNVQQAKITALISQREAAQKERDEATRRLSRYSMSAGEADQRMCESRAVRHELGFGTDANNVAPLDLSNAIVDLRDKLSAANDMLSKPVEFPDCDIGAASHMAHRYSEKQCEAWVAGVEFSKKQIIKAGFTVEGE</sequence>
<evidence type="ECO:0000256" key="1">
    <source>
        <dbReference type="SAM" id="Coils"/>
    </source>
</evidence>
<feature type="coiled-coil region" evidence="1">
    <location>
        <begin position="93"/>
        <end position="120"/>
    </location>
</feature>
<feature type="compositionally biased region" description="Basic and acidic residues" evidence="2">
    <location>
        <begin position="1"/>
        <end position="16"/>
    </location>
</feature>
<gene>
    <name evidence="3" type="ordered locus">YpsIP31758_B0040</name>
</gene>
<organism evidence="3 4">
    <name type="scientific">Yersinia pseudotuberculosis serotype O:1b (strain IP 31758)</name>
    <dbReference type="NCBI Taxonomy" id="349747"/>
    <lineage>
        <taxon>Bacteria</taxon>
        <taxon>Pseudomonadati</taxon>
        <taxon>Pseudomonadota</taxon>
        <taxon>Gammaproteobacteria</taxon>
        <taxon>Enterobacterales</taxon>
        <taxon>Yersiniaceae</taxon>
        <taxon>Yersinia</taxon>
    </lineage>
</organism>
<protein>
    <submittedName>
        <fullName evidence="3">Uncharacterized protein</fullName>
    </submittedName>
</protein>
<geneLocation type="plasmid" evidence="4">
    <name>plasmid_153kb</name>
</geneLocation>
<name>A0A0U1QTE8_YERP3</name>
<accession>A0A0U1QTE8</accession>
<reference evidence="3 4" key="1">
    <citation type="journal article" date="2007" name="PLoS Genet.">
        <title>The complete genome sequence of Yersinia pseudotuberculosis IP31758, the causative agent of Far East scarlet-like fever.</title>
        <authorList>
            <person name="Eppinger M."/>
            <person name="Rosovitz M.J."/>
            <person name="Fricke W.F."/>
            <person name="Rasko D.A."/>
            <person name="Kokorina G."/>
            <person name="Fayolle C."/>
            <person name="Lindler L.E."/>
            <person name="Carniel E."/>
            <person name="Ravel J."/>
        </authorList>
    </citation>
    <scope>NUCLEOTIDE SEQUENCE [LARGE SCALE GENOMIC DNA]</scope>
    <source>
        <strain evidence="3 4">IP 31758</strain>
        <plasmid evidence="4">Plasmid plasmid_153kb</plasmid>
    </source>
</reference>
<evidence type="ECO:0000313" key="4">
    <source>
        <dbReference type="Proteomes" id="UP000002412"/>
    </source>
</evidence>
<feature type="region of interest" description="Disordered" evidence="2">
    <location>
        <begin position="1"/>
        <end position="22"/>
    </location>
</feature>
<dbReference type="EMBL" id="CP000719">
    <property type="protein sequence ID" value="ABS45657.1"/>
    <property type="molecule type" value="Genomic_DNA"/>
</dbReference>
<keyword evidence="1" id="KW-0175">Coiled coil</keyword>